<dbReference type="STRING" id="3818.A0A445A8P4"/>
<protein>
    <recommendedName>
        <fullName evidence="4">Auxin-induced protein</fullName>
    </recommendedName>
</protein>
<evidence type="ECO:0000256" key="1">
    <source>
        <dbReference type="ARBA" id="ARBA00006974"/>
    </source>
</evidence>
<name>A0A445A8P4_ARAHY</name>
<dbReference type="PANTHER" id="PTHR31929">
    <property type="entry name" value="SAUR-LIKE AUXIN-RESPONSIVE PROTEIN FAMILY-RELATED"/>
    <property type="match status" value="1"/>
</dbReference>
<dbReference type="Pfam" id="PF02519">
    <property type="entry name" value="Auxin_inducible"/>
    <property type="match status" value="1"/>
</dbReference>
<evidence type="ECO:0008006" key="4">
    <source>
        <dbReference type="Google" id="ProtNLM"/>
    </source>
</evidence>
<accession>A0A445A8P4</accession>
<comment type="caution">
    <text evidence="2">The sequence shown here is derived from an EMBL/GenBank/DDBJ whole genome shotgun (WGS) entry which is preliminary data.</text>
</comment>
<gene>
    <name evidence="2" type="ORF">Ahy_B03g067999</name>
</gene>
<dbReference type="GO" id="GO:0009733">
    <property type="term" value="P:response to auxin"/>
    <property type="evidence" value="ECO:0007669"/>
    <property type="project" value="InterPro"/>
</dbReference>
<keyword evidence="3" id="KW-1185">Reference proteome</keyword>
<sequence>MLAAMNIYIDEGYVVKLVIEWLVVEEGYEMGPIRRQGHLRGHMVLSSGIFSNLFTLVCEDVPKFGSELWPRPHFTASSELFLQDGNYIYTSSCVLKQHKSVASPQVSVLTYFSQIKSFKNNLFLFSFEQQEETMAFRIPGIRKASLSASKGTNVPKGYLAVYVGDKMRRFVIPVCYLNQPSFQELLNQAEEEFGYDHPTGGLTIPCSEGEFLSLTSQLGGQ</sequence>
<dbReference type="AlphaFoldDB" id="A0A445A8P4"/>
<comment type="similarity">
    <text evidence="1">Belongs to the ARG7 family.</text>
</comment>
<dbReference type="Proteomes" id="UP000289738">
    <property type="component" value="Chromosome B03"/>
</dbReference>
<organism evidence="2 3">
    <name type="scientific">Arachis hypogaea</name>
    <name type="common">Peanut</name>
    <dbReference type="NCBI Taxonomy" id="3818"/>
    <lineage>
        <taxon>Eukaryota</taxon>
        <taxon>Viridiplantae</taxon>
        <taxon>Streptophyta</taxon>
        <taxon>Embryophyta</taxon>
        <taxon>Tracheophyta</taxon>
        <taxon>Spermatophyta</taxon>
        <taxon>Magnoliopsida</taxon>
        <taxon>eudicotyledons</taxon>
        <taxon>Gunneridae</taxon>
        <taxon>Pentapetalae</taxon>
        <taxon>rosids</taxon>
        <taxon>fabids</taxon>
        <taxon>Fabales</taxon>
        <taxon>Fabaceae</taxon>
        <taxon>Papilionoideae</taxon>
        <taxon>50 kb inversion clade</taxon>
        <taxon>dalbergioids sensu lato</taxon>
        <taxon>Dalbergieae</taxon>
        <taxon>Pterocarpus clade</taxon>
        <taxon>Arachis</taxon>
    </lineage>
</organism>
<proteinExistence type="inferred from homology"/>
<reference evidence="2 3" key="1">
    <citation type="submission" date="2019-01" db="EMBL/GenBank/DDBJ databases">
        <title>Sequencing of cultivated peanut Arachis hypogaea provides insights into genome evolution and oil improvement.</title>
        <authorList>
            <person name="Chen X."/>
        </authorList>
    </citation>
    <scope>NUCLEOTIDE SEQUENCE [LARGE SCALE GENOMIC DNA]</scope>
    <source>
        <strain evidence="3">cv. Fuhuasheng</strain>
        <tissue evidence="2">Leaves</tissue>
    </source>
</reference>
<dbReference type="EMBL" id="SDMP01000013">
    <property type="protein sequence ID" value="RYR22692.1"/>
    <property type="molecule type" value="Genomic_DNA"/>
</dbReference>
<evidence type="ECO:0000313" key="3">
    <source>
        <dbReference type="Proteomes" id="UP000289738"/>
    </source>
</evidence>
<dbReference type="InterPro" id="IPR003676">
    <property type="entry name" value="SAUR_fam"/>
</dbReference>
<evidence type="ECO:0000313" key="2">
    <source>
        <dbReference type="EMBL" id="RYR22692.1"/>
    </source>
</evidence>